<evidence type="ECO:0000313" key="4">
    <source>
        <dbReference type="EMBL" id="EES98770.1"/>
    </source>
</evidence>
<dbReference type="OMA" id="AYYKREL"/>
<protein>
    <submittedName>
        <fullName evidence="4">Coiled-coil protein</fullName>
    </submittedName>
</protein>
<dbReference type="Proteomes" id="UP000002488">
    <property type="component" value="Unassembled WGS sequence"/>
</dbReference>
<reference evidence="4 5" key="1">
    <citation type="journal article" date="2009" name="PLoS Pathog.">
        <title>Draft genome sequencing of giardia intestinalis assemblage B isolate GS: is human giardiasis caused by two different species?</title>
        <authorList>
            <person name="Franzen O."/>
            <person name="Jerlstrom-Hultqvist J."/>
            <person name="Castro E."/>
            <person name="Sherwood E."/>
            <person name="Ankarklev J."/>
            <person name="Reiner D.S."/>
            <person name="Palm D."/>
            <person name="Andersson J.O."/>
            <person name="Andersson B."/>
            <person name="Svard S.G."/>
        </authorList>
    </citation>
    <scope>NUCLEOTIDE SEQUENCE [LARGE SCALE GENOMIC DNA]</scope>
    <source>
        <strain evidence="5">ATCC 50581 / GS clone H7</strain>
    </source>
</reference>
<feature type="region of interest" description="Disordered" evidence="3">
    <location>
        <begin position="1070"/>
        <end position="1119"/>
    </location>
</feature>
<organism evidence="4 5">
    <name type="scientific">Giardia intestinalis (strain ATCC 50581 / GS clone H7)</name>
    <name type="common">Giardia lamblia</name>
    <dbReference type="NCBI Taxonomy" id="598745"/>
    <lineage>
        <taxon>Eukaryota</taxon>
        <taxon>Metamonada</taxon>
        <taxon>Diplomonadida</taxon>
        <taxon>Hexamitidae</taxon>
        <taxon>Giardiinae</taxon>
        <taxon>Giardia</taxon>
    </lineage>
</organism>
<gene>
    <name evidence="4" type="ORF">GL50581_3959</name>
</gene>
<dbReference type="OrthoDB" id="75801at2759"/>
<evidence type="ECO:0000256" key="2">
    <source>
        <dbReference type="SAM" id="Coils"/>
    </source>
</evidence>
<accession>C6LYT1</accession>
<dbReference type="EMBL" id="ACGJ01002917">
    <property type="protein sequence ID" value="EES98770.1"/>
    <property type="molecule type" value="Genomic_DNA"/>
</dbReference>
<name>C6LYT1_GIAIB</name>
<feature type="coiled-coil region" evidence="2">
    <location>
        <begin position="44"/>
        <end position="554"/>
    </location>
</feature>
<dbReference type="AlphaFoldDB" id="C6LYT1"/>
<comment type="caution">
    <text evidence="4">The sequence shown here is derived from an EMBL/GenBank/DDBJ whole genome shotgun (WGS) entry which is preliminary data.</text>
</comment>
<dbReference type="Gene3D" id="1.10.287.1490">
    <property type="match status" value="2"/>
</dbReference>
<evidence type="ECO:0000256" key="1">
    <source>
        <dbReference type="ARBA" id="ARBA00023054"/>
    </source>
</evidence>
<sequence length="1119" mass="126041">MASAGEQQLNIHQLLCKKVAQLTKVVYQLNVKSEDRDVDLNLIAKSYESQIDQMAADNEQKVRQVHEQFKRHQQDLEAEVTKLLGDIKRLEKEKIQFLSKMNEYKKENEDRMARFKDVTKQRIDQLILEVDALRRDNIDDVRNSRKAAKDELTRVSAELRGQNEALAAQLAQMTAARDKLQKELDTARTDLDKSVRDVDDLKQQLNAALKDKLSLSDLTQKKIAALEKQLEEARSQSLNSGDQINKLVKRIDSLDAELKTAQANYKQECNTSAELKKEVARLKSEIDSWKQSSDEHMAGSRELEKRLGELEAKCTGLEKVAEEKDSLLKQLQQDKTQLNTEIDGLRKRIEDLQSKSTASSESERKLQLALENATKEASFFRTQLSDANAKIDELKMQLTTERTAKEKAQAELTATSARVVKLEAELQQLRNEFINAQSSESDKYNKMEAELKKLIQELEQTLAEEKAKHEKALQSLQEAHDAESSSLKACIVDQKKLHQEEVDRLEQKISELEAELSKSLGGLSSAQELNASLMQKTQDEIRGLKDEVLKYKASIDSIQVEIKRFCDSTKETCKVLLGALGSAQKDISSLLDSQAETIISRISQYVTNMRNEADSNNNVKREYEELVSGLRRQIDSLNVELGKKAETITVLTGEVEGLKQLLENYRLELGSLRSDLEGKARELAEITQKYQDETKRTDAYASEIEALNKRIKGMEEQIAEMESTLGSTLNTTSAEAIQLKKQIAELEARLAKEVEAGHRLAAEKDEQISAVKDELNSARERYLSLEREYKDIIEKLNITVADNNARVALLQKEHDEQLAREHEQIKKLTDENTLLSGELERSKQTIASLTDMHEKEIKTLRKELAINQEAIESMRESHRLSQEKIQSLEARLQRVTADASRKLDEEFKKHQEALAALGKEHQGKIDGIIADYENRLASANEQLVLAIEEAEKARNELLSEIESLKAEFKNRPSRLEDVELINQLRALLDKREQELDAAAKAVAYYKRELLAREESYNKRFHKENSRVGTMQIPGVPAHAMNAQQNSVISNMIGAPLGATGLNTGGVPMGSFSQTGPLTGRVSKGSASPKAKRPLSNNGLGPKGAIGPLTMPKHLPPPPL</sequence>
<dbReference type="PANTHER" id="PTHR18870">
    <property type="entry name" value="PROTEIN TAG-278-RELATED"/>
    <property type="match status" value="1"/>
</dbReference>
<keyword evidence="1 2" id="KW-0175">Coiled coil</keyword>
<evidence type="ECO:0000256" key="3">
    <source>
        <dbReference type="SAM" id="MobiDB-lite"/>
    </source>
</evidence>
<feature type="coiled-coil region" evidence="2">
    <location>
        <begin position="620"/>
        <end position="1001"/>
    </location>
</feature>
<dbReference type="VEuPathDB" id="GiardiaDB:GL50581_3959"/>
<dbReference type="PANTHER" id="PTHR18870:SF9">
    <property type="entry name" value="PROTEIN TAG-278-RELATED"/>
    <property type="match status" value="1"/>
</dbReference>
<proteinExistence type="predicted"/>
<evidence type="ECO:0000313" key="5">
    <source>
        <dbReference type="Proteomes" id="UP000002488"/>
    </source>
</evidence>